<accession>A0A0X3TXQ0</accession>
<dbReference type="AlphaFoldDB" id="A0A0X3TXQ0"/>
<protein>
    <recommendedName>
        <fullName evidence="3">D-galactarate dehydratase</fullName>
    </recommendedName>
</protein>
<comment type="caution">
    <text evidence="1">The sequence shown here is derived from an EMBL/GenBank/DDBJ whole genome shotgun (WGS) entry which is preliminary data.</text>
</comment>
<evidence type="ECO:0008006" key="3">
    <source>
        <dbReference type="Google" id="ProtNLM"/>
    </source>
</evidence>
<dbReference type="PROSITE" id="PS51257">
    <property type="entry name" value="PROKAR_LIPOPROTEIN"/>
    <property type="match status" value="1"/>
</dbReference>
<gene>
    <name evidence="1" type="ORF">AVO44_08885</name>
</gene>
<organism evidence="1 2">
    <name type="scientific">Ruegeria profundi</name>
    <dbReference type="NCBI Taxonomy" id="1685378"/>
    <lineage>
        <taxon>Bacteria</taxon>
        <taxon>Pseudomonadati</taxon>
        <taxon>Pseudomonadota</taxon>
        <taxon>Alphaproteobacteria</taxon>
        <taxon>Rhodobacterales</taxon>
        <taxon>Roseobacteraceae</taxon>
        <taxon>Ruegeria</taxon>
    </lineage>
</organism>
<dbReference type="STRING" id="1685378.AVO44_08885"/>
<dbReference type="EMBL" id="LQBP01000004">
    <property type="protein sequence ID" value="KUJ79336.1"/>
    <property type="molecule type" value="Genomic_DNA"/>
</dbReference>
<dbReference type="OrthoDB" id="7871639at2"/>
<dbReference type="Proteomes" id="UP000053690">
    <property type="component" value="Unassembled WGS sequence"/>
</dbReference>
<dbReference type="RefSeq" id="WP_068335586.1">
    <property type="nucleotide sequence ID" value="NZ_LQBP01000004.1"/>
</dbReference>
<evidence type="ECO:0000313" key="1">
    <source>
        <dbReference type="EMBL" id="KUJ79336.1"/>
    </source>
</evidence>
<keyword evidence="2" id="KW-1185">Reference proteome</keyword>
<reference evidence="2" key="1">
    <citation type="submission" date="2015-12" db="EMBL/GenBank/DDBJ databases">
        <authorList>
            <person name="Zhang G."/>
            <person name="Stingl U."/>
        </authorList>
    </citation>
    <scope>NUCLEOTIDE SEQUENCE [LARGE SCALE GENOMIC DNA]</scope>
    <source>
        <strain evidence="2">ZGT108</strain>
    </source>
</reference>
<evidence type="ECO:0000313" key="2">
    <source>
        <dbReference type="Proteomes" id="UP000053690"/>
    </source>
</evidence>
<proteinExistence type="predicted"/>
<name>A0A0X3TXQ0_9RHOB</name>
<sequence length="143" mass="15145">MKYVLITLCVLVCGCDTVRSTTDRVFGGDQTPPEADEVAVEEAVVEEPVAPEPVAATAVGWVGAKTTIAGLGDPTTPGRWLETPLVDTEFTGRVVVPRTGSQAYITLVPARGPESGGSRLSLDAMRALLLPFDELVELEVYSN</sequence>